<proteinExistence type="predicted"/>
<organism evidence="1 2">
    <name type="scientific">Smittium simulii</name>
    <dbReference type="NCBI Taxonomy" id="133385"/>
    <lineage>
        <taxon>Eukaryota</taxon>
        <taxon>Fungi</taxon>
        <taxon>Fungi incertae sedis</taxon>
        <taxon>Zoopagomycota</taxon>
        <taxon>Kickxellomycotina</taxon>
        <taxon>Harpellomycetes</taxon>
        <taxon>Harpellales</taxon>
        <taxon>Legeriomycetaceae</taxon>
        <taxon>Smittium</taxon>
    </lineage>
</organism>
<dbReference type="EMBL" id="MBFR01000636">
    <property type="protein sequence ID" value="PVU86615.1"/>
    <property type="molecule type" value="Genomic_DNA"/>
</dbReference>
<comment type="caution">
    <text evidence="1">The sequence shown here is derived from an EMBL/GenBank/DDBJ whole genome shotgun (WGS) entry which is preliminary data.</text>
</comment>
<reference evidence="1 2" key="1">
    <citation type="journal article" date="2018" name="MBio">
        <title>Comparative Genomics Reveals the Core Gene Toolbox for the Fungus-Insect Symbiosis.</title>
        <authorList>
            <person name="Wang Y."/>
            <person name="Stata M."/>
            <person name="Wang W."/>
            <person name="Stajich J.E."/>
            <person name="White M.M."/>
            <person name="Moncalvo J.M."/>
        </authorList>
    </citation>
    <scope>NUCLEOTIDE SEQUENCE [LARGE SCALE GENOMIC DNA]</scope>
    <source>
        <strain evidence="1 2">SWE-8-4</strain>
    </source>
</reference>
<dbReference type="Proteomes" id="UP000245383">
    <property type="component" value="Unassembled WGS sequence"/>
</dbReference>
<sequence length="113" mass="12643">MSNVPGVSQSTAAGLSLPSAKHTRLEYISVSKKEKHANVLINHNKFAVLASNVNYLDALCKDTVEKITGMFAEIKKLADKPKKTLTFLLSKILKIIKKRREMFKKINIDADMI</sequence>
<dbReference type="AlphaFoldDB" id="A0A2T9Y2N9"/>
<gene>
    <name evidence="1" type="ORF">BB561_006644</name>
</gene>
<evidence type="ECO:0000313" key="1">
    <source>
        <dbReference type="EMBL" id="PVU86615.1"/>
    </source>
</evidence>
<keyword evidence="2" id="KW-1185">Reference proteome</keyword>
<protein>
    <submittedName>
        <fullName evidence="1">Uncharacterized protein</fullName>
    </submittedName>
</protein>
<evidence type="ECO:0000313" key="2">
    <source>
        <dbReference type="Proteomes" id="UP000245383"/>
    </source>
</evidence>
<accession>A0A2T9Y2N9</accession>
<name>A0A2T9Y2N9_9FUNG</name>